<evidence type="ECO:0000313" key="8">
    <source>
        <dbReference type="EMBL" id="PPQ81145.1"/>
    </source>
</evidence>
<dbReference type="InParanoid" id="A0A409WRI5"/>
<feature type="transmembrane region" description="Helical" evidence="6">
    <location>
        <begin position="328"/>
        <end position="356"/>
    </location>
</feature>
<keyword evidence="4 6" id="KW-0472">Membrane</keyword>
<feature type="domain" description="TM7S3/TM198-like" evidence="7">
    <location>
        <begin position="156"/>
        <end position="326"/>
    </location>
</feature>
<evidence type="ECO:0000256" key="6">
    <source>
        <dbReference type="SAM" id="Phobius"/>
    </source>
</evidence>
<keyword evidence="9" id="KW-1185">Reference proteome</keyword>
<keyword evidence="3 6" id="KW-1133">Transmembrane helix</keyword>
<proteinExistence type="predicted"/>
<name>A0A409WRI5_9AGAR</name>
<protein>
    <recommendedName>
        <fullName evidence="7">TM7S3/TM198-like domain-containing protein</fullName>
    </recommendedName>
</protein>
<dbReference type="OrthoDB" id="3359595at2759"/>
<feature type="transmembrane region" description="Helical" evidence="6">
    <location>
        <begin position="258"/>
        <end position="279"/>
    </location>
</feature>
<accession>A0A409WRI5</accession>
<evidence type="ECO:0000259" key="7">
    <source>
        <dbReference type="Pfam" id="PF13886"/>
    </source>
</evidence>
<gene>
    <name evidence="8" type="ORF">CVT24_007931</name>
</gene>
<feature type="transmembrane region" description="Helical" evidence="6">
    <location>
        <begin position="42"/>
        <end position="66"/>
    </location>
</feature>
<evidence type="ECO:0000256" key="4">
    <source>
        <dbReference type="ARBA" id="ARBA00023136"/>
    </source>
</evidence>
<dbReference type="Pfam" id="PF13886">
    <property type="entry name" value="TM7S3_TM198"/>
    <property type="match status" value="1"/>
</dbReference>
<organism evidence="8 9">
    <name type="scientific">Panaeolus cyanescens</name>
    <dbReference type="NCBI Taxonomy" id="181874"/>
    <lineage>
        <taxon>Eukaryota</taxon>
        <taxon>Fungi</taxon>
        <taxon>Dikarya</taxon>
        <taxon>Basidiomycota</taxon>
        <taxon>Agaricomycotina</taxon>
        <taxon>Agaricomycetes</taxon>
        <taxon>Agaricomycetidae</taxon>
        <taxon>Agaricales</taxon>
        <taxon>Agaricineae</taxon>
        <taxon>Galeropsidaceae</taxon>
        <taxon>Panaeolus</taxon>
    </lineage>
</organism>
<feature type="compositionally biased region" description="Basic and acidic residues" evidence="5">
    <location>
        <begin position="383"/>
        <end position="392"/>
    </location>
</feature>
<dbReference type="AlphaFoldDB" id="A0A409WRI5"/>
<feature type="region of interest" description="Disordered" evidence="5">
    <location>
        <begin position="372"/>
        <end position="428"/>
    </location>
</feature>
<evidence type="ECO:0000256" key="1">
    <source>
        <dbReference type="ARBA" id="ARBA00004141"/>
    </source>
</evidence>
<dbReference type="InterPro" id="IPR025256">
    <property type="entry name" value="TM7S3/TM198-like_dom"/>
</dbReference>
<dbReference type="GO" id="GO:0016020">
    <property type="term" value="C:membrane"/>
    <property type="evidence" value="ECO:0007669"/>
    <property type="project" value="UniProtKB-SubCell"/>
</dbReference>
<sequence length="428" mass="45695">MLVASKSFSKWLPKALQNPTHHFSPLKRRGVSSPLSSPSTSLLWLTIVTIFLAFVGSIPTSHALAITSPIHQIDTIPPEDIRRTGPYLILTSPPFSAIDAPYHTFIPRDRFIIANLTSGLQVLDPETRQPIPQGPGTDGSGRDFDAPALLWLAFGFAVGLPLALAGIRGWWVTTGVGLGLAGVVASWAAIINSVGVPGVSDIILTAIVLSFFCLCFICGAFPYGRIAGMVGITLTGGLSLGIRICILKSGLLFSGDKLYSLNWAIIALFGVVSGLGLIWSKYRRAALLFGCTASGTFMTGLAGDLVVNKQAGMSRGLRFLFDRNASHYLDIIIGGYNPPVSAQVIIGVSILLIPILSYGQHRIFSAPFDRTSDANDTESVSGRSDEKRESQRKSIFSSNPKPKPGRPSAASQVQAKPGSGLMSSFRNR</sequence>
<evidence type="ECO:0000256" key="2">
    <source>
        <dbReference type="ARBA" id="ARBA00022692"/>
    </source>
</evidence>
<feature type="transmembrane region" description="Helical" evidence="6">
    <location>
        <begin position="285"/>
        <end position="307"/>
    </location>
</feature>
<keyword evidence="2 6" id="KW-0812">Transmembrane</keyword>
<dbReference type="EMBL" id="NHTK01005307">
    <property type="protein sequence ID" value="PPQ81145.1"/>
    <property type="molecule type" value="Genomic_DNA"/>
</dbReference>
<reference evidence="8 9" key="1">
    <citation type="journal article" date="2018" name="Evol. Lett.">
        <title>Horizontal gene cluster transfer increased hallucinogenic mushroom diversity.</title>
        <authorList>
            <person name="Reynolds H.T."/>
            <person name="Vijayakumar V."/>
            <person name="Gluck-Thaler E."/>
            <person name="Korotkin H.B."/>
            <person name="Matheny P.B."/>
            <person name="Slot J.C."/>
        </authorList>
    </citation>
    <scope>NUCLEOTIDE SEQUENCE [LARGE SCALE GENOMIC DNA]</scope>
    <source>
        <strain evidence="8 9">2629</strain>
    </source>
</reference>
<comment type="subcellular location">
    <subcellularLocation>
        <location evidence="1">Membrane</location>
        <topology evidence="1">Multi-pass membrane protein</topology>
    </subcellularLocation>
</comment>
<feature type="transmembrane region" description="Helical" evidence="6">
    <location>
        <begin position="170"/>
        <end position="190"/>
    </location>
</feature>
<evidence type="ECO:0000313" key="9">
    <source>
        <dbReference type="Proteomes" id="UP000284842"/>
    </source>
</evidence>
<evidence type="ECO:0000256" key="5">
    <source>
        <dbReference type="SAM" id="MobiDB-lite"/>
    </source>
</evidence>
<evidence type="ECO:0000256" key="3">
    <source>
        <dbReference type="ARBA" id="ARBA00022989"/>
    </source>
</evidence>
<feature type="transmembrane region" description="Helical" evidence="6">
    <location>
        <begin position="202"/>
        <end position="223"/>
    </location>
</feature>
<feature type="transmembrane region" description="Helical" evidence="6">
    <location>
        <begin position="229"/>
        <end position="246"/>
    </location>
</feature>
<feature type="transmembrane region" description="Helical" evidence="6">
    <location>
        <begin position="148"/>
        <end position="164"/>
    </location>
</feature>
<comment type="caution">
    <text evidence="8">The sequence shown here is derived from an EMBL/GenBank/DDBJ whole genome shotgun (WGS) entry which is preliminary data.</text>
</comment>
<dbReference type="Proteomes" id="UP000284842">
    <property type="component" value="Unassembled WGS sequence"/>
</dbReference>